<dbReference type="EMBL" id="JRHC01000001">
    <property type="protein sequence ID" value="KJF45278.1"/>
    <property type="molecule type" value="Genomic_DNA"/>
</dbReference>
<dbReference type="InterPro" id="IPR000917">
    <property type="entry name" value="Sulfatase_N"/>
</dbReference>
<dbReference type="STRING" id="1544798.LH29_07810"/>
<dbReference type="InterPro" id="IPR052701">
    <property type="entry name" value="GAG_Ulvan_Degrading_Sulfatases"/>
</dbReference>
<dbReference type="Proteomes" id="UP000032544">
    <property type="component" value="Unassembled WGS sequence"/>
</dbReference>
<protein>
    <submittedName>
        <fullName evidence="3">N-acetylgalactosamine 6-sulfatase</fullName>
    </submittedName>
</protein>
<dbReference type="PANTHER" id="PTHR43751">
    <property type="entry name" value="SULFATASE"/>
    <property type="match status" value="1"/>
</dbReference>
<dbReference type="CDD" id="cd16145">
    <property type="entry name" value="ARS_like"/>
    <property type="match status" value="1"/>
</dbReference>
<evidence type="ECO:0000313" key="4">
    <source>
        <dbReference type="Proteomes" id="UP000032544"/>
    </source>
</evidence>
<dbReference type="AlphaFoldDB" id="A0A0D8JHG3"/>
<keyword evidence="4" id="KW-1185">Reference proteome</keyword>
<feature type="signal peptide" evidence="1">
    <location>
        <begin position="1"/>
        <end position="18"/>
    </location>
</feature>
<dbReference type="InterPro" id="IPR017850">
    <property type="entry name" value="Alkaline_phosphatase_core_sf"/>
</dbReference>
<proteinExistence type="predicted"/>
<dbReference type="Gene3D" id="3.30.1120.10">
    <property type="match status" value="1"/>
</dbReference>
<evidence type="ECO:0000259" key="2">
    <source>
        <dbReference type="Pfam" id="PF00884"/>
    </source>
</evidence>
<dbReference type="SUPFAM" id="SSF53649">
    <property type="entry name" value="Alkaline phosphatase-like"/>
    <property type="match status" value="1"/>
</dbReference>
<dbReference type="PROSITE" id="PS51257">
    <property type="entry name" value="PROKAR_LIPOPROTEIN"/>
    <property type="match status" value="1"/>
</dbReference>
<dbReference type="Pfam" id="PF00884">
    <property type="entry name" value="Sulfatase"/>
    <property type="match status" value="1"/>
</dbReference>
<feature type="domain" description="Sulfatase N-terminal" evidence="2">
    <location>
        <begin position="34"/>
        <end position="373"/>
    </location>
</feature>
<keyword evidence="1" id="KW-0732">Signal</keyword>
<evidence type="ECO:0000313" key="3">
    <source>
        <dbReference type="EMBL" id="KJF45278.1"/>
    </source>
</evidence>
<name>A0A0D8JHG3_9BACT</name>
<dbReference type="PATRIC" id="fig|1544798.3.peg.1565"/>
<accession>A0A0D8JHG3</accession>
<evidence type="ECO:0000256" key="1">
    <source>
        <dbReference type="SAM" id="SignalP"/>
    </source>
</evidence>
<reference evidence="3 4" key="1">
    <citation type="submission" date="2014-09" db="EMBL/GenBank/DDBJ databases">
        <title>Draft Genome Sequence of Draconibacterium sp. JN14CK-3.</title>
        <authorList>
            <person name="Dong C."/>
            <person name="Lai Q."/>
            <person name="Shao Z."/>
        </authorList>
    </citation>
    <scope>NUCLEOTIDE SEQUENCE [LARGE SCALE GENOMIC DNA]</scope>
    <source>
        <strain evidence="3 4">JN14CK-3</strain>
    </source>
</reference>
<sequence length="489" mass="55113">MKKLINGLLIGIMLFSMACTPTQKEQEKKVPESPNVILVLVDDMGYGDLSFYGQKTLSTPIIDKMATEGMHFTNMYTGSTVCAPSRASLMTGKHTGHTNVRGNLPAQLLSDDELTIAKVFKNAGYVTGGIGKWGIGHPPPSDDPQKKGFDYFYGYINMWHAHNFYPEFLIENGEKVPLKNKTTLVDGKNPWADMPEGTGVAAVREEYVHNLFDKKAIDFIEENKDNKFFLYMAYNVPHANNEGGPFAGDGMEVPDYYEFAEKDWPQPEKGFASMIRNIDNSVGMLLDKVKELGLDENTMVIFCSDNGPHQEGRHVMEFFNSNRELRGMKRDFYDGGVKTPFIVRWPGSVKAGSKSEQTFAFWDFLPTFADLVGGEKPVETDGISFLPTLLGEEQAVEHDYLYWEFFELGGKQAILKGNWKAVKLNVRGPKEKVIFELYNLESDPEETNNIADQHPELVKEFEELFLSARDEFAVTPLFESDGKEVETPF</sequence>
<dbReference type="PANTHER" id="PTHR43751:SF3">
    <property type="entry name" value="SULFATASE N-TERMINAL DOMAIN-CONTAINING PROTEIN"/>
    <property type="match status" value="1"/>
</dbReference>
<feature type="chain" id="PRO_5002331593" evidence="1">
    <location>
        <begin position="19"/>
        <end position="489"/>
    </location>
</feature>
<organism evidence="3 4">
    <name type="scientific">Draconibacterium sediminis</name>
    <dbReference type="NCBI Taxonomy" id="1544798"/>
    <lineage>
        <taxon>Bacteria</taxon>
        <taxon>Pseudomonadati</taxon>
        <taxon>Bacteroidota</taxon>
        <taxon>Bacteroidia</taxon>
        <taxon>Marinilabiliales</taxon>
        <taxon>Prolixibacteraceae</taxon>
        <taxon>Draconibacterium</taxon>
    </lineage>
</organism>
<gene>
    <name evidence="3" type="ORF">LH29_07810</name>
</gene>
<dbReference type="Gene3D" id="3.40.720.10">
    <property type="entry name" value="Alkaline Phosphatase, subunit A"/>
    <property type="match status" value="1"/>
</dbReference>
<dbReference type="RefSeq" id="WP_198152365.1">
    <property type="nucleotide sequence ID" value="NZ_JRHC01000001.1"/>
</dbReference>
<comment type="caution">
    <text evidence="3">The sequence shown here is derived from an EMBL/GenBank/DDBJ whole genome shotgun (WGS) entry which is preliminary data.</text>
</comment>